<feature type="transmembrane region" description="Helical" evidence="5">
    <location>
        <begin position="37"/>
        <end position="62"/>
    </location>
</feature>
<keyword evidence="6" id="KW-1003">Cell membrane</keyword>
<keyword evidence="6" id="KW-0592">Phosphate transport</keyword>
<feature type="domain" description="ABC transmembrane type-1" evidence="8">
    <location>
        <begin position="86"/>
        <end position="300"/>
    </location>
</feature>
<evidence type="ECO:0000256" key="1">
    <source>
        <dbReference type="ARBA" id="ARBA00004141"/>
    </source>
</evidence>
<feature type="region of interest" description="Disordered" evidence="7">
    <location>
        <begin position="1"/>
        <end position="23"/>
    </location>
</feature>
<dbReference type="InterPro" id="IPR035906">
    <property type="entry name" value="MetI-like_sf"/>
</dbReference>
<dbReference type="PANTHER" id="PTHR42727">
    <property type="entry name" value="PHOSPHATE TRANSPORT SYSTEM PERMEASE PROTEIN"/>
    <property type="match status" value="1"/>
</dbReference>
<dbReference type="AlphaFoldDB" id="A0A7Y9JPY7"/>
<dbReference type="InterPro" id="IPR011864">
    <property type="entry name" value="Phosphate_PstC"/>
</dbReference>
<evidence type="ECO:0000256" key="7">
    <source>
        <dbReference type="SAM" id="MobiDB-lite"/>
    </source>
</evidence>
<protein>
    <recommendedName>
        <fullName evidence="6">Phosphate transport system permease protein</fullName>
    </recommendedName>
</protein>
<feature type="transmembrane region" description="Helical" evidence="5">
    <location>
        <begin position="281"/>
        <end position="304"/>
    </location>
</feature>
<dbReference type="Proteomes" id="UP000516957">
    <property type="component" value="Unassembled WGS sequence"/>
</dbReference>
<keyword evidence="10" id="KW-1185">Reference proteome</keyword>
<organism evidence="9 10">
    <name type="scientific">Nocardioides marinisabuli</name>
    <dbReference type="NCBI Taxonomy" id="419476"/>
    <lineage>
        <taxon>Bacteria</taxon>
        <taxon>Bacillati</taxon>
        <taxon>Actinomycetota</taxon>
        <taxon>Actinomycetes</taxon>
        <taxon>Propionibacteriales</taxon>
        <taxon>Nocardioidaceae</taxon>
        <taxon>Nocardioides</taxon>
    </lineage>
</organism>
<gene>
    <name evidence="9" type="ORF">BKA08_001755</name>
</gene>
<dbReference type="PROSITE" id="PS50928">
    <property type="entry name" value="ABC_TM1"/>
    <property type="match status" value="1"/>
</dbReference>
<dbReference type="Gene3D" id="1.10.3720.10">
    <property type="entry name" value="MetI-like"/>
    <property type="match status" value="1"/>
</dbReference>
<dbReference type="CDD" id="cd06261">
    <property type="entry name" value="TM_PBP2"/>
    <property type="match status" value="1"/>
</dbReference>
<accession>A0A7Y9JPY7</accession>
<dbReference type="InterPro" id="IPR000515">
    <property type="entry name" value="MetI-like"/>
</dbReference>
<evidence type="ECO:0000256" key="2">
    <source>
        <dbReference type="ARBA" id="ARBA00022692"/>
    </source>
</evidence>
<feature type="compositionally biased region" description="Low complexity" evidence="7">
    <location>
        <begin position="1"/>
        <end position="10"/>
    </location>
</feature>
<comment type="similarity">
    <text evidence="6">Belongs to the binding-protein-dependent transport system permease family. CysTW subfamily.</text>
</comment>
<reference evidence="9 10" key="1">
    <citation type="submission" date="2020-07" db="EMBL/GenBank/DDBJ databases">
        <title>Sequencing the genomes of 1000 actinobacteria strains.</title>
        <authorList>
            <person name="Klenk H.-P."/>
        </authorList>
    </citation>
    <scope>NUCLEOTIDE SEQUENCE [LARGE SCALE GENOMIC DNA]</scope>
    <source>
        <strain evidence="9 10">DSM 18965</strain>
    </source>
</reference>
<name>A0A7Y9JPY7_9ACTN</name>
<keyword evidence="3 5" id="KW-1133">Transmembrane helix</keyword>
<feature type="transmembrane region" description="Helical" evidence="5">
    <location>
        <begin position="163"/>
        <end position="187"/>
    </location>
</feature>
<dbReference type="RefSeq" id="WP_179615267.1">
    <property type="nucleotide sequence ID" value="NZ_CP059163.1"/>
</dbReference>
<keyword evidence="5" id="KW-0813">Transport</keyword>
<proteinExistence type="inferred from homology"/>
<dbReference type="SUPFAM" id="SSF161098">
    <property type="entry name" value="MetI-like"/>
    <property type="match status" value="1"/>
</dbReference>
<sequence length="311" mass="32324">MSTSSATVAGSPPPGAGSSGDINLSKKPRPAESAIKVLLATCALLSALISVGIVAALIDPVIDFFGQVPFGDYFALEGEYGVLPLINATMITTIIALLVAVPLGLGAAMYLSEYASPRARRILKPTVELLAGVPSVVYGFFALAFVTPTLLQDILSLDVGFTNMLAAGLILGVMVIPTIASLAEDSLSAVPMAMRQGSLAMGANRMQTTVRVVFPAALSGIAAAIVLGMSRAIGETMIVTLAAGNIKNFTLDPRDGAQTMTGFIANTAGGENPVGSVDYNMLFAVGMTLFLITLVINMVSIFIVRRYRQAY</sequence>
<evidence type="ECO:0000313" key="10">
    <source>
        <dbReference type="Proteomes" id="UP000516957"/>
    </source>
</evidence>
<evidence type="ECO:0000256" key="4">
    <source>
        <dbReference type="ARBA" id="ARBA00023136"/>
    </source>
</evidence>
<feature type="transmembrane region" description="Helical" evidence="5">
    <location>
        <begin position="82"/>
        <end position="108"/>
    </location>
</feature>
<comment type="function">
    <text evidence="6">Part of the binding-protein-dependent transport system for phosphate; probably responsible for the translocation of the substrate across the membrane.</text>
</comment>
<evidence type="ECO:0000313" key="9">
    <source>
        <dbReference type="EMBL" id="NYD57517.1"/>
    </source>
</evidence>
<keyword evidence="2 5" id="KW-0812">Transmembrane</keyword>
<dbReference type="EMBL" id="JACCBE010000001">
    <property type="protein sequence ID" value="NYD57517.1"/>
    <property type="molecule type" value="Genomic_DNA"/>
</dbReference>
<keyword evidence="4 5" id="KW-0472">Membrane</keyword>
<evidence type="ECO:0000259" key="8">
    <source>
        <dbReference type="PROSITE" id="PS50928"/>
    </source>
</evidence>
<feature type="transmembrane region" description="Helical" evidence="5">
    <location>
        <begin position="208"/>
        <end position="229"/>
    </location>
</feature>
<feature type="transmembrane region" description="Helical" evidence="5">
    <location>
        <begin position="129"/>
        <end position="151"/>
    </location>
</feature>
<dbReference type="GO" id="GO:0005315">
    <property type="term" value="F:phosphate transmembrane transporter activity"/>
    <property type="evidence" value="ECO:0007669"/>
    <property type="project" value="InterPro"/>
</dbReference>
<dbReference type="GO" id="GO:0006817">
    <property type="term" value="P:phosphate ion transport"/>
    <property type="evidence" value="ECO:0007669"/>
    <property type="project" value="UniProtKB-KW"/>
</dbReference>
<dbReference type="NCBIfam" id="TIGR02138">
    <property type="entry name" value="phosphate_pstC"/>
    <property type="match status" value="1"/>
</dbReference>
<evidence type="ECO:0000256" key="6">
    <source>
        <dbReference type="RuleBase" id="RU363054"/>
    </source>
</evidence>
<dbReference type="GO" id="GO:0005886">
    <property type="term" value="C:plasma membrane"/>
    <property type="evidence" value="ECO:0007669"/>
    <property type="project" value="UniProtKB-SubCell"/>
</dbReference>
<comment type="subcellular location">
    <subcellularLocation>
        <location evidence="5">Cell membrane</location>
        <topology evidence="5">Multi-pass membrane protein</topology>
    </subcellularLocation>
    <subcellularLocation>
        <location evidence="1">Membrane</location>
        <topology evidence="1">Multi-pass membrane protein</topology>
    </subcellularLocation>
</comment>
<dbReference type="Pfam" id="PF00528">
    <property type="entry name" value="BPD_transp_1"/>
    <property type="match status" value="1"/>
</dbReference>
<dbReference type="PANTHER" id="PTHR42727:SF1">
    <property type="entry name" value="PHOSPHATE TRANSPORT SYSTEM PERMEASE"/>
    <property type="match status" value="1"/>
</dbReference>
<evidence type="ECO:0000256" key="5">
    <source>
        <dbReference type="RuleBase" id="RU363032"/>
    </source>
</evidence>
<evidence type="ECO:0000256" key="3">
    <source>
        <dbReference type="ARBA" id="ARBA00022989"/>
    </source>
</evidence>
<comment type="caution">
    <text evidence="9">The sequence shown here is derived from an EMBL/GenBank/DDBJ whole genome shotgun (WGS) entry which is preliminary data.</text>
</comment>